<dbReference type="GO" id="GO:0016702">
    <property type="term" value="F:oxidoreductase activity, acting on single donors with incorporation of molecular oxygen, incorporation of two atoms of oxygen"/>
    <property type="evidence" value="ECO:0007669"/>
    <property type="project" value="InterPro"/>
</dbReference>
<comment type="similarity">
    <text evidence="3">Belongs to the lipoxygenase family.</text>
</comment>
<evidence type="ECO:0000256" key="10">
    <source>
        <dbReference type="PIRSR" id="PIRSR601885-1"/>
    </source>
</evidence>
<feature type="binding site" evidence="10">
    <location>
        <position position="373"/>
    </location>
    <ligand>
        <name>Fe cation</name>
        <dbReference type="ChEBI" id="CHEBI:24875"/>
        <note>catalytic</note>
    </ligand>
</feature>
<dbReference type="GO" id="GO:0034440">
    <property type="term" value="P:lipid oxidation"/>
    <property type="evidence" value="ECO:0007669"/>
    <property type="project" value="InterPro"/>
</dbReference>
<dbReference type="PROSITE" id="PS51393">
    <property type="entry name" value="LIPOXYGENASE_3"/>
    <property type="match status" value="1"/>
</dbReference>
<keyword evidence="11" id="KW-0106">Calcium</keyword>
<feature type="binding site" evidence="11">
    <location>
        <position position="17"/>
    </location>
    <ligand>
        <name>Ca(2+)</name>
        <dbReference type="ChEBI" id="CHEBI:29108"/>
        <label>1</label>
    </ligand>
</feature>
<dbReference type="Gene3D" id="2.60.60.20">
    <property type="entry name" value="PLAT/LH2 domain"/>
    <property type="match status" value="1"/>
</dbReference>
<dbReference type="InterPro" id="IPR013819">
    <property type="entry name" value="LipOase_C"/>
</dbReference>
<evidence type="ECO:0000256" key="4">
    <source>
        <dbReference type="ARBA" id="ARBA00022490"/>
    </source>
</evidence>
<comment type="cofactor">
    <cofactor evidence="10">
        <name>Fe cation</name>
        <dbReference type="ChEBI" id="CHEBI:24875"/>
    </cofactor>
    <text evidence="10">Binds 1 Fe cation per subunit.</text>
</comment>
<keyword evidence="4" id="KW-0963">Cytoplasm</keyword>
<evidence type="ECO:0000259" key="14">
    <source>
        <dbReference type="PROSITE" id="PS50095"/>
    </source>
</evidence>
<feature type="binding site" evidence="10">
    <location>
        <position position="548"/>
    </location>
    <ligand>
        <name>Fe cation</name>
        <dbReference type="ChEBI" id="CHEBI:24875"/>
        <note>catalytic</note>
    </ligand>
</feature>
<evidence type="ECO:0000256" key="11">
    <source>
        <dbReference type="PIRSR" id="PIRSR601885-2"/>
    </source>
</evidence>
<keyword evidence="6" id="KW-0223">Dioxygenase</keyword>
<keyword evidence="5 10" id="KW-0479">Metal-binding</keyword>
<comment type="caution">
    <text evidence="16">The sequence shown here is derived from an EMBL/GenBank/DDBJ whole genome shotgun (WGS) entry which is preliminary data.</text>
</comment>
<dbReference type="EMBL" id="JANPWB010000016">
    <property type="protein sequence ID" value="KAJ1084564.1"/>
    <property type="molecule type" value="Genomic_DNA"/>
</dbReference>
<dbReference type="FunFam" id="1.20.245.10:FF:000001">
    <property type="entry name" value="Arachidonate 5-lipoxygenase a"/>
    <property type="match status" value="1"/>
</dbReference>
<dbReference type="PROSITE" id="PS00081">
    <property type="entry name" value="LIPOXYGENASE_2"/>
    <property type="match status" value="1"/>
</dbReference>
<evidence type="ECO:0008006" key="18">
    <source>
        <dbReference type="Google" id="ProtNLM"/>
    </source>
</evidence>
<dbReference type="GO" id="GO:0005737">
    <property type="term" value="C:cytoplasm"/>
    <property type="evidence" value="ECO:0007669"/>
    <property type="project" value="UniProtKB-SubCell"/>
</dbReference>
<dbReference type="InterPro" id="IPR020834">
    <property type="entry name" value="LipOase_CS"/>
</dbReference>
<keyword evidence="7" id="KW-0560">Oxidoreductase</keyword>
<dbReference type="InterPro" id="IPR036226">
    <property type="entry name" value="LipOase_C_sf"/>
</dbReference>
<feature type="site" description="Essential for stabilizing binding to COTL1" evidence="12">
    <location>
        <position position="104"/>
    </location>
</feature>
<dbReference type="SMART" id="SM00308">
    <property type="entry name" value="LH2"/>
    <property type="match status" value="1"/>
</dbReference>
<evidence type="ECO:0000256" key="13">
    <source>
        <dbReference type="PROSITE-ProRule" id="PRU00152"/>
    </source>
</evidence>
<evidence type="ECO:0000313" key="16">
    <source>
        <dbReference type="EMBL" id="KAJ1084564.1"/>
    </source>
</evidence>
<dbReference type="Proteomes" id="UP001066276">
    <property type="component" value="Chromosome 12"/>
</dbReference>
<dbReference type="Gene3D" id="1.20.245.10">
    <property type="entry name" value="Lipoxygenase-1, Domain 5"/>
    <property type="match status" value="1"/>
</dbReference>
<dbReference type="PROSITE" id="PS50095">
    <property type="entry name" value="PLAT"/>
    <property type="match status" value="1"/>
</dbReference>
<dbReference type="GO" id="GO:0005506">
    <property type="term" value="F:iron ion binding"/>
    <property type="evidence" value="ECO:0007669"/>
    <property type="project" value="InterPro"/>
</dbReference>
<dbReference type="PRINTS" id="PR00467">
    <property type="entry name" value="MAMLPOXGNASE"/>
</dbReference>
<comment type="pathway">
    <text evidence="2">Lipid metabolism.</text>
</comment>
<organism evidence="16 17">
    <name type="scientific">Pleurodeles waltl</name>
    <name type="common">Iberian ribbed newt</name>
    <dbReference type="NCBI Taxonomy" id="8319"/>
    <lineage>
        <taxon>Eukaryota</taxon>
        <taxon>Metazoa</taxon>
        <taxon>Chordata</taxon>
        <taxon>Craniata</taxon>
        <taxon>Vertebrata</taxon>
        <taxon>Euteleostomi</taxon>
        <taxon>Amphibia</taxon>
        <taxon>Batrachia</taxon>
        <taxon>Caudata</taxon>
        <taxon>Salamandroidea</taxon>
        <taxon>Salamandridae</taxon>
        <taxon>Pleurodelinae</taxon>
        <taxon>Pleurodeles</taxon>
    </lineage>
</organism>
<name>A0AAV7L119_PLEWA</name>
<gene>
    <name evidence="16" type="ORF">NDU88_004710</name>
</gene>
<dbReference type="InterPro" id="IPR001024">
    <property type="entry name" value="PLAT/LH2_dom"/>
</dbReference>
<proteinExistence type="inferred from homology"/>
<sequence length="671" mass="76032">MALYKVKVTTGSFLLSGTCDCISVTLVGLQAQGTKSALDKCGTALLPGATDVYNIHEKHDLGDIQLIRLHKEPFSFFPEDSWFCSQVTVESPTGKIYHFPCYRWIEGYITVELPEGTATLASADVHNPLLLKQRENELKERRETYKWKVYHKAFPRCIDVGDVTELDSNIKYSITKKLNFALSKSTSVLEIKLKGFFGRQESWKSFEDLRKVFWTHKTATSEYVSQHWKEDAFFGYQFLNGVDPMMIRKCNKIPDNFPVTDSMVASILGPKTNLTAELERGKIFLVDYKILEGIPGNILNGHNQYLAAPLCLLYLSPKDEMIPLAIQINQTPGPGNPIFLPSDNEWDWLLAKMWVRSSNFSTHQALTHFLRTHVFAEVFCIATLRQLPMSHPLYKLLIPHHRYTLQINALARESLIGPGGSFDQNTAIGVAGLAEVISRDMQSVTYTSICIPDNLKSREVESLPNFYYRDDGLKIWSAINSYVSGIVDFYYKSDESIQKDQELQAWVREIFKEGFLERESSGVPSYLQTRPELIKYLTMIIFTSSAQHAAVNSGQFDFLAWMPNSPSSMRQPPPKTKGRATLESVLEILPEVGTTASSMVTVRLLSTEPGDMRPLGTFPDELFTEEEPKRCIKAFQERLSQISAEIESRNKSLPLKYTYLNPKVVENSVSI</sequence>
<keyword evidence="8 10" id="KW-0408">Iron</keyword>
<dbReference type="Pfam" id="PF00305">
    <property type="entry name" value="Lipoxygenase"/>
    <property type="match status" value="1"/>
</dbReference>
<dbReference type="Gene3D" id="3.10.450.60">
    <property type="match status" value="1"/>
</dbReference>
<evidence type="ECO:0000256" key="3">
    <source>
        <dbReference type="ARBA" id="ARBA00009419"/>
    </source>
</evidence>
<evidence type="ECO:0000256" key="2">
    <source>
        <dbReference type="ARBA" id="ARBA00005189"/>
    </source>
</evidence>
<dbReference type="SUPFAM" id="SSF48484">
    <property type="entry name" value="Lipoxigenase"/>
    <property type="match status" value="1"/>
</dbReference>
<dbReference type="InterPro" id="IPR036392">
    <property type="entry name" value="PLAT/LH2_dom_sf"/>
</dbReference>
<feature type="binding site" evidence="10">
    <location>
        <position position="368"/>
    </location>
    <ligand>
        <name>Fe cation</name>
        <dbReference type="ChEBI" id="CHEBI:24875"/>
        <note>catalytic</note>
    </ligand>
</feature>
<comment type="caution">
    <text evidence="13">Lacks conserved residue(s) required for the propagation of feature annotation.</text>
</comment>
<keyword evidence="17" id="KW-1185">Reference proteome</keyword>
<evidence type="ECO:0000256" key="8">
    <source>
        <dbReference type="ARBA" id="ARBA00023004"/>
    </source>
</evidence>
<dbReference type="PANTHER" id="PTHR11771">
    <property type="entry name" value="LIPOXYGENASE"/>
    <property type="match status" value="1"/>
</dbReference>
<reference evidence="16" key="1">
    <citation type="journal article" date="2022" name="bioRxiv">
        <title>Sequencing and chromosome-scale assembly of the giantPleurodeles waltlgenome.</title>
        <authorList>
            <person name="Brown T."/>
            <person name="Elewa A."/>
            <person name="Iarovenko S."/>
            <person name="Subramanian E."/>
            <person name="Araus A.J."/>
            <person name="Petzold A."/>
            <person name="Susuki M."/>
            <person name="Suzuki K.-i.T."/>
            <person name="Hayashi T."/>
            <person name="Toyoda A."/>
            <person name="Oliveira C."/>
            <person name="Osipova E."/>
            <person name="Leigh N.D."/>
            <person name="Simon A."/>
            <person name="Yun M.H."/>
        </authorList>
    </citation>
    <scope>NUCLEOTIDE SEQUENCE</scope>
    <source>
        <strain evidence="16">20211129_DDA</strain>
        <tissue evidence="16">Liver</tissue>
    </source>
</reference>
<dbReference type="Pfam" id="PF01477">
    <property type="entry name" value="PLAT"/>
    <property type="match status" value="1"/>
</dbReference>
<evidence type="ECO:0000256" key="6">
    <source>
        <dbReference type="ARBA" id="ARBA00022964"/>
    </source>
</evidence>
<feature type="domain" description="PLAT" evidence="14">
    <location>
        <begin position="2"/>
        <end position="119"/>
    </location>
</feature>
<evidence type="ECO:0000256" key="7">
    <source>
        <dbReference type="ARBA" id="ARBA00023002"/>
    </source>
</evidence>
<dbReference type="FunFam" id="2.60.60.20:FF:000002">
    <property type="entry name" value="Arachidonate 5-lipoxygenase a"/>
    <property type="match status" value="1"/>
</dbReference>
<dbReference type="AlphaFoldDB" id="A0AAV7L119"/>
<feature type="binding site" evidence="11">
    <location>
        <position position="80"/>
    </location>
    <ligand>
        <name>Ca(2+)</name>
        <dbReference type="ChEBI" id="CHEBI:29108"/>
        <label>1</label>
    </ligand>
</feature>
<evidence type="ECO:0000259" key="15">
    <source>
        <dbReference type="PROSITE" id="PS51393"/>
    </source>
</evidence>
<evidence type="ECO:0000256" key="1">
    <source>
        <dbReference type="ARBA" id="ARBA00004496"/>
    </source>
</evidence>
<evidence type="ECO:0000256" key="12">
    <source>
        <dbReference type="PIRSR" id="PIRSR601885-3"/>
    </source>
</evidence>
<feature type="binding site" evidence="10">
    <location>
        <position position="671"/>
    </location>
    <ligand>
        <name>Fe cation</name>
        <dbReference type="ChEBI" id="CHEBI:24875"/>
        <note>catalytic</note>
    </ligand>
</feature>
<protein>
    <recommendedName>
        <fullName evidence="18">Hydroperoxide isomerase ALOXE3-like</fullName>
    </recommendedName>
</protein>
<comment type="subcellular location">
    <subcellularLocation>
        <location evidence="1">Cytoplasm</location>
    </subcellularLocation>
</comment>
<evidence type="ECO:0000256" key="5">
    <source>
        <dbReference type="ARBA" id="ARBA00022723"/>
    </source>
</evidence>
<evidence type="ECO:0000313" key="17">
    <source>
        <dbReference type="Proteomes" id="UP001066276"/>
    </source>
</evidence>
<dbReference type="SUPFAM" id="SSF49723">
    <property type="entry name" value="Lipase/lipooxygenase domain (PLAT/LH2 domain)"/>
    <property type="match status" value="1"/>
</dbReference>
<dbReference type="PRINTS" id="PR00087">
    <property type="entry name" value="LIPOXYGENASE"/>
</dbReference>
<dbReference type="InterPro" id="IPR000907">
    <property type="entry name" value="LipOase"/>
</dbReference>
<dbReference type="InterPro" id="IPR001885">
    <property type="entry name" value="LipOase_mml"/>
</dbReference>
<evidence type="ECO:0000256" key="9">
    <source>
        <dbReference type="ARBA" id="ARBA00023098"/>
    </source>
</evidence>
<feature type="domain" description="Lipoxygenase" evidence="15">
    <location>
        <begin position="120"/>
        <end position="671"/>
    </location>
</feature>
<feature type="binding site" evidence="11">
    <location>
        <position position="39"/>
    </location>
    <ligand>
        <name>Ca(2+)</name>
        <dbReference type="ChEBI" id="CHEBI:29108"/>
        <label>2</label>
    </ligand>
</feature>
<accession>A0AAV7L119</accession>
<keyword evidence="9" id="KW-0443">Lipid metabolism</keyword>